<dbReference type="Gene3D" id="1.10.3720.10">
    <property type="entry name" value="MetI-like"/>
    <property type="match status" value="2"/>
</dbReference>
<protein>
    <submittedName>
        <fullName evidence="7">Phosphate transport system permease protein PstC 1</fullName>
    </submittedName>
</protein>
<feature type="transmembrane region" description="Helical" evidence="5">
    <location>
        <begin position="527"/>
        <end position="551"/>
    </location>
</feature>
<dbReference type="RefSeq" id="WP_143899639.1">
    <property type="nucleotide sequence ID" value="NZ_VJOL01000001.1"/>
</dbReference>
<gene>
    <name evidence="7" type="primary">pstC1</name>
    <name evidence="7" type="ORF">Tther_00033</name>
</gene>
<dbReference type="PROSITE" id="PS50928">
    <property type="entry name" value="ABC_TM1"/>
    <property type="match status" value="1"/>
</dbReference>
<evidence type="ECO:0000256" key="2">
    <source>
        <dbReference type="ARBA" id="ARBA00022692"/>
    </source>
</evidence>
<dbReference type="EMBL" id="VJOL01000001">
    <property type="protein sequence ID" value="TSE32247.1"/>
    <property type="molecule type" value="Genomic_DNA"/>
</dbReference>
<feature type="transmembrane region" description="Helical" evidence="5">
    <location>
        <begin position="37"/>
        <end position="65"/>
    </location>
</feature>
<evidence type="ECO:0000256" key="5">
    <source>
        <dbReference type="RuleBase" id="RU363032"/>
    </source>
</evidence>
<organism evidence="7 8">
    <name type="scientific">Tepidimonas thermarum</name>
    <dbReference type="NCBI Taxonomy" id="335431"/>
    <lineage>
        <taxon>Bacteria</taxon>
        <taxon>Pseudomonadati</taxon>
        <taxon>Pseudomonadota</taxon>
        <taxon>Betaproteobacteria</taxon>
        <taxon>Burkholderiales</taxon>
        <taxon>Tepidimonas</taxon>
    </lineage>
</organism>
<feature type="domain" description="ABC transmembrane type-1" evidence="6">
    <location>
        <begin position="459"/>
        <end position="747"/>
    </location>
</feature>
<evidence type="ECO:0000259" key="6">
    <source>
        <dbReference type="PROSITE" id="PS50928"/>
    </source>
</evidence>
<dbReference type="OrthoDB" id="9785113at2"/>
<evidence type="ECO:0000313" key="7">
    <source>
        <dbReference type="EMBL" id="TSE32247.1"/>
    </source>
</evidence>
<sequence>MNHSTSNNAAPQRSLTAQSLDRAMAGRLWTDRFFKHLMTAGGLGVIVAISAIFFYLASVVVPLFLPPSVHQTGQYAVPGEARTASVLLQSDERLEALVRVQADGQVVFADYFSGQPKATVGLALPQGVPVRSQAAADRSTSTVALGLQDGRAVVAKVGFSTRFDEQARRIIEPNIEYPIGQAPVVVDPEGAALVRLAVQSGTDGTTLAALTEDGRLRISGVSVQRNPITGEATLESQNGTIEPVPPEVRDILIEFKQRELYVLSGNRELWRYDISNPSAPTLLEKVALAPAGERVTALTMLSGGFSIIVGTERGHLSQWFPVRTEGTNFRLTHIRDFKPMPAAITALEPEYHRKGFMAGDASGHVGSYFATSKRLLFVRQLSDQPIVLMGYPPRGNGYLAQDAAGRLHVAHVENDYPEVSFYATWQKVWYESYEEPAYVWQSAAANADFEPKFSLAPLTYGTLKAAFYAMLVAVPLALLGAIYTAYFMSPKVRGIVKPTIEVMEALPTVILGFLAGLWLAPFVENNLAGVLLTIATFPLTFFVAAWLFALLPTAVRQRVPDGWEAALLLPVLVVQIALCLAVGHPIEATFFGGDMPNWLSNVAGIKFEQRNSLVVGIAMGFAVTPTIFSIAEDAVFSVPKHLTTGSLALGATPWQTLTRVVLLTASPGIFSAVMIGLGRAVGETMIVLMATGNTAVMDFSIFTGFRTLSANIGVEMPEAGVGETHYRLLFLSALVLFGFTFVVNTIAELVRQRLRQRYQTI</sequence>
<name>A0A554X8U1_9BURK</name>
<comment type="subcellular location">
    <subcellularLocation>
        <location evidence="1 5">Cell membrane</location>
        <topology evidence="1 5">Multi-pass membrane protein</topology>
    </subcellularLocation>
</comment>
<accession>A0A554X8U1</accession>
<dbReference type="InterPro" id="IPR035906">
    <property type="entry name" value="MetI-like_sf"/>
</dbReference>
<dbReference type="InterPro" id="IPR000515">
    <property type="entry name" value="MetI-like"/>
</dbReference>
<evidence type="ECO:0000256" key="1">
    <source>
        <dbReference type="ARBA" id="ARBA00004651"/>
    </source>
</evidence>
<feature type="transmembrane region" description="Helical" evidence="5">
    <location>
        <begin position="685"/>
        <end position="705"/>
    </location>
</feature>
<proteinExistence type="inferred from homology"/>
<keyword evidence="4 5" id="KW-0472">Membrane</keyword>
<reference evidence="7 8" key="1">
    <citation type="submission" date="2019-07" db="EMBL/GenBank/DDBJ databases">
        <title>Tepidimonas thermarum AA-1 draft genome.</title>
        <authorList>
            <person name="Da Costa M.S."/>
            <person name="Froufe H.J.C."/>
            <person name="Egas C."/>
            <person name="Albuquerque L."/>
        </authorList>
    </citation>
    <scope>NUCLEOTIDE SEQUENCE [LARGE SCALE GENOMIC DNA]</scope>
    <source>
        <strain evidence="7 8">AA-1</strain>
    </source>
</reference>
<keyword evidence="5" id="KW-0813">Transport</keyword>
<feature type="transmembrane region" description="Helical" evidence="5">
    <location>
        <begin position="657"/>
        <end position="678"/>
    </location>
</feature>
<feature type="transmembrane region" description="Helical" evidence="5">
    <location>
        <begin position="465"/>
        <end position="488"/>
    </location>
</feature>
<comment type="similarity">
    <text evidence="5">Belongs to the binding-protein-dependent transport system permease family.</text>
</comment>
<dbReference type="PANTHER" id="PTHR42727">
    <property type="entry name" value="PHOSPHATE TRANSPORT SYSTEM PERMEASE PROTEIN"/>
    <property type="match status" value="1"/>
</dbReference>
<dbReference type="Proteomes" id="UP000318542">
    <property type="component" value="Unassembled WGS sequence"/>
</dbReference>
<feature type="transmembrane region" description="Helical" evidence="5">
    <location>
        <begin position="500"/>
        <end position="521"/>
    </location>
</feature>
<evidence type="ECO:0000256" key="3">
    <source>
        <dbReference type="ARBA" id="ARBA00022989"/>
    </source>
</evidence>
<dbReference type="Pfam" id="PF00528">
    <property type="entry name" value="BPD_transp_1"/>
    <property type="match status" value="1"/>
</dbReference>
<dbReference type="CDD" id="cd06261">
    <property type="entry name" value="TM_PBP2"/>
    <property type="match status" value="1"/>
</dbReference>
<dbReference type="GO" id="GO:0055085">
    <property type="term" value="P:transmembrane transport"/>
    <property type="evidence" value="ECO:0007669"/>
    <property type="project" value="InterPro"/>
</dbReference>
<comment type="caution">
    <text evidence="7">The sequence shown here is derived from an EMBL/GenBank/DDBJ whole genome shotgun (WGS) entry which is preliminary data.</text>
</comment>
<keyword evidence="2 5" id="KW-0812">Transmembrane</keyword>
<keyword evidence="3 5" id="KW-1133">Transmembrane helix</keyword>
<keyword evidence="8" id="KW-1185">Reference proteome</keyword>
<feature type="transmembrane region" description="Helical" evidence="5">
    <location>
        <begin position="725"/>
        <end position="747"/>
    </location>
</feature>
<dbReference type="SUPFAM" id="SSF161098">
    <property type="entry name" value="MetI-like"/>
    <property type="match status" value="2"/>
</dbReference>
<dbReference type="PANTHER" id="PTHR42727:SF1">
    <property type="entry name" value="PHOSPHATE TRANSPORT SYSTEM PERMEASE"/>
    <property type="match status" value="1"/>
</dbReference>
<evidence type="ECO:0000256" key="4">
    <source>
        <dbReference type="ARBA" id="ARBA00023136"/>
    </source>
</evidence>
<dbReference type="AlphaFoldDB" id="A0A554X8U1"/>
<dbReference type="SUPFAM" id="SSF101908">
    <property type="entry name" value="Putative isomerase YbhE"/>
    <property type="match status" value="1"/>
</dbReference>
<evidence type="ECO:0000313" key="8">
    <source>
        <dbReference type="Proteomes" id="UP000318542"/>
    </source>
</evidence>
<dbReference type="GO" id="GO:0005886">
    <property type="term" value="C:plasma membrane"/>
    <property type="evidence" value="ECO:0007669"/>
    <property type="project" value="UniProtKB-SubCell"/>
</dbReference>